<dbReference type="GO" id="GO:0071897">
    <property type="term" value="P:DNA biosynthetic process"/>
    <property type="evidence" value="ECO:0007669"/>
    <property type="project" value="UniProtKB-ARBA"/>
</dbReference>
<dbReference type="Proteomes" id="UP000663880">
    <property type="component" value="Unassembled WGS sequence"/>
</dbReference>
<dbReference type="AlphaFoldDB" id="A0A821WB93"/>
<gene>
    <name evidence="2" type="ORF">PMACD_LOCUS13047</name>
</gene>
<feature type="domain" description="Reverse transcriptase" evidence="1">
    <location>
        <begin position="1"/>
        <end position="112"/>
    </location>
</feature>
<organism evidence="2 3">
    <name type="scientific">Pieris macdunnoughi</name>
    <dbReference type="NCBI Taxonomy" id="345717"/>
    <lineage>
        <taxon>Eukaryota</taxon>
        <taxon>Metazoa</taxon>
        <taxon>Ecdysozoa</taxon>
        <taxon>Arthropoda</taxon>
        <taxon>Hexapoda</taxon>
        <taxon>Insecta</taxon>
        <taxon>Pterygota</taxon>
        <taxon>Neoptera</taxon>
        <taxon>Endopterygota</taxon>
        <taxon>Lepidoptera</taxon>
        <taxon>Glossata</taxon>
        <taxon>Ditrysia</taxon>
        <taxon>Papilionoidea</taxon>
        <taxon>Pieridae</taxon>
        <taxon>Pierinae</taxon>
        <taxon>Pieris</taxon>
    </lineage>
</organism>
<evidence type="ECO:0000313" key="3">
    <source>
        <dbReference type="Proteomes" id="UP000663880"/>
    </source>
</evidence>
<protein>
    <recommendedName>
        <fullName evidence="1">Reverse transcriptase domain-containing protein</fullName>
    </recommendedName>
</protein>
<dbReference type="PANTHER" id="PTHR47027:SF29">
    <property type="entry name" value="C2H2-TYPE DOMAIN-CONTAINING PROTEIN"/>
    <property type="match status" value="1"/>
</dbReference>
<dbReference type="PANTHER" id="PTHR47027">
    <property type="entry name" value="REVERSE TRANSCRIPTASE DOMAIN-CONTAINING PROTEIN"/>
    <property type="match status" value="1"/>
</dbReference>
<dbReference type="CDD" id="cd01650">
    <property type="entry name" value="RT_nLTR_like"/>
    <property type="match status" value="1"/>
</dbReference>
<reference evidence="2" key="1">
    <citation type="submission" date="2021-02" db="EMBL/GenBank/DDBJ databases">
        <authorList>
            <person name="Steward A R."/>
        </authorList>
    </citation>
    <scope>NUCLEOTIDE SEQUENCE</scope>
</reference>
<dbReference type="Pfam" id="PF00078">
    <property type="entry name" value="RVT_1"/>
    <property type="match status" value="1"/>
</dbReference>
<sequence>MGVRQGDPLSPKLFSAILESLFRNLEWDKVGININGRQLNHLRFADDLVIISDNAKTLQTMLQQLTEASKIVGLSMNKSKTKIMTNRETIMIQIGGDAIEYVDHYVYLGQIISFNDQMDLEIERRVSSAWKRFWSLKEILKSKDFPIVAKKKVFNLCILPCVTYGCETWALSQKHLLKLRTCQRGMERSMVGVTLRHRKRAEEIRSTTKVEDIIKKIRQLKWRWTGHMTRDSRLKWTKIITEWQPRDGKRKRGRPTKRWADDIKIIGGTTWTRRANNRKEWKQLEEAYVSQDTLITKNGSYDALD</sequence>
<dbReference type="Gene3D" id="3.30.70.270">
    <property type="match status" value="1"/>
</dbReference>
<dbReference type="OrthoDB" id="410104at2759"/>
<keyword evidence="3" id="KW-1185">Reference proteome</keyword>
<dbReference type="SUPFAM" id="SSF56672">
    <property type="entry name" value="DNA/RNA polymerases"/>
    <property type="match status" value="1"/>
</dbReference>
<dbReference type="EMBL" id="CAJOBZ010000057">
    <property type="protein sequence ID" value="CAF4921267.1"/>
    <property type="molecule type" value="Genomic_DNA"/>
</dbReference>
<dbReference type="InterPro" id="IPR043128">
    <property type="entry name" value="Rev_trsase/Diguanyl_cyclase"/>
</dbReference>
<accession>A0A821WB93</accession>
<dbReference type="InterPro" id="IPR000477">
    <property type="entry name" value="RT_dom"/>
</dbReference>
<dbReference type="InterPro" id="IPR043502">
    <property type="entry name" value="DNA/RNA_pol_sf"/>
</dbReference>
<comment type="caution">
    <text evidence="2">The sequence shown here is derived from an EMBL/GenBank/DDBJ whole genome shotgun (WGS) entry which is preliminary data.</text>
</comment>
<dbReference type="PROSITE" id="PS50878">
    <property type="entry name" value="RT_POL"/>
    <property type="match status" value="1"/>
</dbReference>
<name>A0A821WB93_9NEOP</name>
<evidence type="ECO:0000259" key="1">
    <source>
        <dbReference type="PROSITE" id="PS50878"/>
    </source>
</evidence>
<proteinExistence type="predicted"/>
<evidence type="ECO:0000313" key="2">
    <source>
        <dbReference type="EMBL" id="CAF4921267.1"/>
    </source>
</evidence>